<evidence type="ECO:0000256" key="2">
    <source>
        <dbReference type="ARBA" id="ARBA00023033"/>
    </source>
</evidence>
<dbReference type="Proteomes" id="UP000790787">
    <property type="component" value="Chromosome 1"/>
</dbReference>
<gene>
    <name evidence="4" type="primary">LOC107795169</name>
</gene>
<dbReference type="SUPFAM" id="SSF51905">
    <property type="entry name" value="FAD/NAD(P)-binding domain"/>
    <property type="match status" value="1"/>
</dbReference>
<reference evidence="3" key="1">
    <citation type="journal article" date="2014" name="Nat. Commun.">
        <title>The tobacco genome sequence and its comparison with those of tomato and potato.</title>
        <authorList>
            <person name="Sierro N."/>
            <person name="Battey J.N."/>
            <person name="Ouadi S."/>
            <person name="Bakaher N."/>
            <person name="Bovet L."/>
            <person name="Willig A."/>
            <person name="Goepfert S."/>
            <person name="Peitsch M.C."/>
            <person name="Ivanov N.V."/>
        </authorList>
    </citation>
    <scope>NUCLEOTIDE SEQUENCE [LARGE SCALE GENOMIC DNA]</scope>
</reference>
<evidence type="ECO:0000313" key="4">
    <source>
        <dbReference type="RefSeq" id="XP_016473239.1"/>
    </source>
</evidence>
<protein>
    <submittedName>
        <fullName evidence="4">6-hydroxynicotinate 3-monooxygenase isoform X2</fullName>
    </submittedName>
    <submittedName>
        <fullName evidence="4">Monooxygenase 2 isoform X2</fullName>
    </submittedName>
</protein>
<dbReference type="PANTHER" id="PTHR45934:SF28">
    <property type="entry name" value="OS03G0153100 PROTEIN"/>
    <property type="match status" value="1"/>
</dbReference>
<dbReference type="InterPro" id="IPR036188">
    <property type="entry name" value="FAD/NAD-bd_sf"/>
</dbReference>
<dbReference type="PANTHER" id="PTHR45934">
    <property type="entry name" value="FAD/NAD(P)-BINDING OXIDOREDUCTASE FAMILY PROTEIN"/>
    <property type="match status" value="1"/>
</dbReference>
<dbReference type="RefSeq" id="XP_016473239.1">
    <property type="nucleotide sequence ID" value="XM_016617753.2"/>
</dbReference>
<dbReference type="Gene3D" id="3.50.50.60">
    <property type="entry name" value="FAD/NAD(P)-binding domain"/>
    <property type="match status" value="1"/>
</dbReference>
<keyword evidence="1" id="KW-0560">Oxidoreductase</keyword>
<keyword evidence="2 4" id="KW-0503">Monooxygenase</keyword>
<proteinExistence type="predicted"/>
<sequence>MHWELETLLDKVPYPLLGLKVSLRIQEHLSRRYHLWMITDYESRCVRRKDLLEKLANELPQGAIRYSSKVVSIEESGPMKVVHLADGSTIRAKALIGCDGVNSVVANWLGLQKPVYSGRSAIRGFVEYPDKHGYQPKFHAFFGVDGNAEQDSLKLKQFVLNKASNVSKELFAVVERTTLDCISCAQLKLRLPWNVLLGNILKNNICVVGDALHPMTPDLGQGGCSALEDSVVIAKCLREALVKPITDRGVEQEDEDEDEEEFIKIKKGLEKYAKGRRWRSFTFISAAYLSGFIQESGSKVISFLRERFLAGVTIAVTLRMANYDCGKLTVS</sequence>
<organism evidence="3 4">
    <name type="scientific">Nicotiana tabacum</name>
    <name type="common">Common tobacco</name>
    <dbReference type="NCBI Taxonomy" id="4097"/>
    <lineage>
        <taxon>Eukaryota</taxon>
        <taxon>Viridiplantae</taxon>
        <taxon>Streptophyta</taxon>
        <taxon>Embryophyta</taxon>
        <taxon>Tracheophyta</taxon>
        <taxon>Spermatophyta</taxon>
        <taxon>Magnoliopsida</taxon>
        <taxon>eudicotyledons</taxon>
        <taxon>Gunneridae</taxon>
        <taxon>Pentapetalae</taxon>
        <taxon>asterids</taxon>
        <taxon>lamiids</taxon>
        <taxon>Solanales</taxon>
        <taxon>Solanaceae</taxon>
        <taxon>Nicotianoideae</taxon>
        <taxon>Nicotianeae</taxon>
        <taxon>Nicotiana</taxon>
    </lineage>
</organism>
<keyword evidence="3" id="KW-1185">Reference proteome</keyword>
<dbReference type="RefSeq" id="XP_016473239.1">
    <property type="nucleotide sequence ID" value="XM_016617753.1"/>
</dbReference>
<dbReference type="GeneID" id="107795169"/>
<evidence type="ECO:0000256" key="1">
    <source>
        <dbReference type="ARBA" id="ARBA00023002"/>
    </source>
</evidence>
<evidence type="ECO:0000313" key="3">
    <source>
        <dbReference type="Proteomes" id="UP000790787"/>
    </source>
</evidence>
<accession>A0A1S4A9H8</accession>
<dbReference type="OrthoDB" id="655030at2759"/>
<dbReference type="InterPro" id="IPR044560">
    <property type="entry name" value="MOase"/>
</dbReference>
<reference evidence="4" key="2">
    <citation type="submission" date="2025-08" db="UniProtKB">
        <authorList>
            <consortium name="RefSeq"/>
        </authorList>
    </citation>
    <scope>IDENTIFICATION</scope>
    <source>
        <tissue evidence="4">Leaf</tissue>
    </source>
</reference>
<dbReference type="AlphaFoldDB" id="A0A1S4A9H8"/>
<name>A0A1S4A9H8_TOBAC</name>
<dbReference type="GO" id="GO:0004497">
    <property type="term" value="F:monooxygenase activity"/>
    <property type="evidence" value="ECO:0007669"/>
    <property type="project" value="UniProtKB-KW"/>
</dbReference>
<dbReference type="PRINTS" id="PR00420">
    <property type="entry name" value="RNGMNOXGNASE"/>
</dbReference>